<accession>E1YF15</accession>
<protein>
    <recommendedName>
        <fullName evidence="3">DUF5666 domain-containing protein</fullName>
    </recommendedName>
</protein>
<feature type="signal peptide" evidence="1">
    <location>
        <begin position="1"/>
        <end position="22"/>
    </location>
</feature>
<feature type="chain" id="PRO_5003154898" description="DUF5666 domain-containing protein" evidence="1">
    <location>
        <begin position="23"/>
        <end position="143"/>
    </location>
</feature>
<name>E1YF15_9BACT</name>
<evidence type="ECO:0000313" key="2">
    <source>
        <dbReference type="EMBL" id="CBX29159.1"/>
    </source>
</evidence>
<organism evidence="2">
    <name type="scientific">uncultured Desulfobacterium sp</name>
    <dbReference type="NCBI Taxonomy" id="201089"/>
    <lineage>
        <taxon>Bacteria</taxon>
        <taxon>Pseudomonadati</taxon>
        <taxon>Thermodesulfobacteriota</taxon>
        <taxon>Desulfobacteria</taxon>
        <taxon>Desulfobacterales</taxon>
        <taxon>Desulfobacteriaceae</taxon>
        <taxon>Desulfobacterium</taxon>
        <taxon>environmental samples</taxon>
    </lineage>
</organism>
<sequence>MIKRLLMLFVAISFVLCASIFAVEANKTVSATKAELIAPPPTAKPAVLPANAIEKETRMSATGKVTEISDTMLKIDRHVKGNSETMEFILEKACPNITAGDKVKISYITKDEKNIVVKITKITKTAKHHAKKKTAAMEEVKAG</sequence>
<reference evidence="2" key="1">
    <citation type="journal article" date="2011" name="Environ. Microbiol.">
        <title>Genomic insights into the metabolic potential of the polycyclic aromatic hydrocarbon degrading sulfate-reducing Deltaproteobacterium N47.</title>
        <authorList>
            <person name="Bergmann F."/>
            <person name="Selesi D."/>
            <person name="Weinmaier T."/>
            <person name="Tischler P."/>
            <person name="Rattei T."/>
            <person name="Meckenstock R.U."/>
        </authorList>
    </citation>
    <scope>NUCLEOTIDE SEQUENCE</scope>
</reference>
<evidence type="ECO:0000256" key="1">
    <source>
        <dbReference type="SAM" id="SignalP"/>
    </source>
</evidence>
<gene>
    <name evidence="2" type="ORF">N47_J01400</name>
</gene>
<keyword evidence="1" id="KW-0732">Signal</keyword>
<evidence type="ECO:0008006" key="3">
    <source>
        <dbReference type="Google" id="ProtNLM"/>
    </source>
</evidence>
<dbReference type="EMBL" id="FR695872">
    <property type="protein sequence ID" value="CBX29159.1"/>
    <property type="molecule type" value="Genomic_DNA"/>
</dbReference>
<dbReference type="AlphaFoldDB" id="E1YF15"/>
<proteinExistence type="predicted"/>